<reference evidence="5" key="1">
    <citation type="journal article" date="2019" name="Int. J. Syst. Evol. Microbiol.">
        <title>The Global Catalogue of Microorganisms (GCM) 10K type strain sequencing project: providing services to taxonomists for standard genome sequencing and annotation.</title>
        <authorList>
            <consortium name="The Broad Institute Genomics Platform"/>
            <consortium name="The Broad Institute Genome Sequencing Center for Infectious Disease"/>
            <person name="Wu L."/>
            <person name="Ma J."/>
        </authorList>
    </citation>
    <scope>NUCLEOTIDE SEQUENCE [LARGE SCALE GENOMIC DNA]</scope>
    <source>
        <strain evidence="5">DFY28</strain>
    </source>
</reference>
<proteinExistence type="inferred from homology"/>
<keyword evidence="2 4" id="KW-0560">Oxidoreductase</keyword>
<sequence length="266" mass="27618">MAGKDFDGYVVVVTGASTGLGRAIAVETASRGARAVVVNYARSAEEAEETARLVRGHGAEAVLVQGDVAADADCRKIAQAAEPYGRIDALFNNAGTTTFAAHGDMDAVSADDFLRLYSVNVVGAFQMVRACRALLEAAPQPGAVVNTASIAGVVGIGSSVPYAASKGALNTMTLSLARALAPKIRVNAICPGFIDTPWFGKALPEERVQQMRERSAAATPLKVASTAEDVAASAVFFASPYSRHVTGETLLIDAGSHLNYAPMSMR</sequence>
<accession>A0ABW4MWY6</accession>
<evidence type="ECO:0000259" key="3">
    <source>
        <dbReference type="SMART" id="SM00822"/>
    </source>
</evidence>
<organism evidence="4 5">
    <name type="scientific">Phenylobacterium terrae</name>
    <dbReference type="NCBI Taxonomy" id="2665495"/>
    <lineage>
        <taxon>Bacteria</taxon>
        <taxon>Pseudomonadati</taxon>
        <taxon>Pseudomonadota</taxon>
        <taxon>Alphaproteobacteria</taxon>
        <taxon>Caulobacterales</taxon>
        <taxon>Caulobacteraceae</taxon>
        <taxon>Phenylobacterium</taxon>
    </lineage>
</organism>
<evidence type="ECO:0000256" key="2">
    <source>
        <dbReference type="ARBA" id="ARBA00023002"/>
    </source>
</evidence>
<dbReference type="Gene3D" id="3.40.50.720">
    <property type="entry name" value="NAD(P)-binding Rossmann-like Domain"/>
    <property type="match status" value="1"/>
</dbReference>
<dbReference type="InterPro" id="IPR020904">
    <property type="entry name" value="Sc_DH/Rdtase_CS"/>
</dbReference>
<comment type="similarity">
    <text evidence="1">Belongs to the short-chain dehydrogenases/reductases (SDR) family.</text>
</comment>
<evidence type="ECO:0000313" key="5">
    <source>
        <dbReference type="Proteomes" id="UP001597237"/>
    </source>
</evidence>
<dbReference type="EMBL" id="JBHUEY010000001">
    <property type="protein sequence ID" value="MFD1782048.1"/>
    <property type="molecule type" value="Genomic_DNA"/>
</dbReference>
<dbReference type="EC" id="1.1.1.-" evidence="4"/>
<dbReference type="SUPFAM" id="SSF51735">
    <property type="entry name" value="NAD(P)-binding Rossmann-fold domains"/>
    <property type="match status" value="1"/>
</dbReference>
<dbReference type="PANTHER" id="PTHR42760">
    <property type="entry name" value="SHORT-CHAIN DEHYDROGENASES/REDUCTASES FAMILY MEMBER"/>
    <property type="match status" value="1"/>
</dbReference>
<feature type="domain" description="Ketoreductase" evidence="3">
    <location>
        <begin position="9"/>
        <end position="196"/>
    </location>
</feature>
<dbReference type="PRINTS" id="PR00080">
    <property type="entry name" value="SDRFAMILY"/>
</dbReference>
<protein>
    <submittedName>
        <fullName evidence="4">SDR family NAD(P)-dependent oxidoreductase</fullName>
        <ecNumber evidence="4">1.1.1.-</ecNumber>
    </submittedName>
</protein>
<dbReference type="GO" id="GO:0016491">
    <property type="term" value="F:oxidoreductase activity"/>
    <property type="evidence" value="ECO:0007669"/>
    <property type="project" value="UniProtKB-KW"/>
</dbReference>
<dbReference type="RefSeq" id="WP_377281121.1">
    <property type="nucleotide sequence ID" value="NZ_JBHRSI010000003.1"/>
</dbReference>
<dbReference type="PRINTS" id="PR00081">
    <property type="entry name" value="GDHRDH"/>
</dbReference>
<dbReference type="Proteomes" id="UP001597237">
    <property type="component" value="Unassembled WGS sequence"/>
</dbReference>
<dbReference type="SMART" id="SM00822">
    <property type="entry name" value="PKS_KR"/>
    <property type="match status" value="1"/>
</dbReference>
<name>A0ABW4MWY6_9CAUL</name>
<dbReference type="PANTHER" id="PTHR42760:SF133">
    <property type="entry name" value="3-OXOACYL-[ACYL-CARRIER-PROTEIN] REDUCTASE"/>
    <property type="match status" value="1"/>
</dbReference>
<keyword evidence="5" id="KW-1185">Reference proteome</keyword>
<evidence type="ECO:0000313" key="4">
    <source>
        <dbReference type="EMBL" id="MFD1782048.1"/>
    </source>
</evidence>
<dbReference type="PROSITE" id="PS00061">
    <property type="entry name" value="ADH_SHORT"/>
    <property type="match status" value="1"/>
</dbReference>
<gene>
    <name evidence="4" type="ORF">ACFSC0_01485</name>
</gene>
<dbReference type="InterPro" id="IPR002347">
    <property type="entry name" value="SDR_fam"/>
</dbReference>
<comment type="caution">
    <text evidence="4">The sequence shown here is derived from an EMBL/GenBank/DDBJ whole genome shotgun (WGS) entry which is preliminary data.</text>
</comment>
<evidence type="ECO:0000256" key="1">
    <source>
        <dbReference type="ARBA" id="ARBA00006484"/>
    </source>
</evidence>
<dbReference type="InterPro" id="IPR036291">
    <property type="entry name" value="NAD(P)-bd_dom_sf"/>
</dbReference>
<dbReference type="InterPro" id="IPR057326">
    <property type="entry name" value="KR_dom"/>
</dbReference>
<dbReference type="Pfam" id="PF13561">
    <property type="entry name" value="adh_short_C2"/>
    <property type="match status" value="1"/>
</dbReference>
<dbReference type="CDD" id="cd05233">
    <property type="entry name" value="SDR_c"/>
    <property type="match status" value="1"/>
</dbReference>